<dbReference type="PANTHER" id="PTHR35841">
    <property type="entry name" value="PHOSPHONATES-BINDING PERIPLASMIC PROTEIN"/>
    <property type="match status" value="1"/>
</dbReference>
<evidence type="ECO:0000313" key="4">
    <source>
        <dbReference type="EMBL" id="WFF43183.1"/>
    </source>
</evidence>
<proteinExistence type="inferred from homology"/>
<name>A0ABY8FK56_9GAMM</name>
<sequence>MKKTLKAATLLLGTLLAFHASAESAPKVLNLGILGGQSATQQIGNNQCVKTFLDDKLGVDTKLRNASDYEGVIQGLLSDKIDLVINMSPSSYASVYIENPKAVDLVGITANDSDDAKGYYSVVLVKSDSPYQTLEDLKGKTFGFADPNSTSGFLIPNHTFQKKFGGSMDNDYDGFFSNVTFSGGHEQDILGVLNDQFAGAVTWSSMVGDREEGYSAGAFRRLVQLDHPDLMDKVRIIWQSKLIPNGPILVRHDLPDDFKKRLVGALHELDKNDHDCFVKAAGGKLHIVPASVSDYQDIIDMKRELLDHR</sequence>
<dbReference type="PANTHER" id="PTHR35841:SF1">
    <property type="entry name" value="PHOSPHONATES-BINDING PERIPLASMIC PROTEIN"/>
    <property type="match status" value="1"/>
</dbReference>
<accession>A0ABY8FK56</accession>
<dbReference type="Gene3D" id="3.40.190.10">
    <property type="entry name" value="Periplasmic binding protein-like II"/>
    <property type="match status" value="2"/>
</dbReference>
<dbReference type="Proteomes" id="UP001321526">
    <property type="component" value="Chromosome"/>
</dbReference>
<feature type="chain" id="PRO_5046801638" evidence="3">
    <location>
        <begin position="23"/>
        <end position="309"/>
    </location>
</feature>
<organism evidence="4 5">
    <name type="scientific">Salinicola endophyticus</name>
    <dbReference type="NCBI Taxonomy" id="1949083"/>
    <lineage>
        <taxon>Bacteria</taxon>
        <taxon>Pseudomonadati</taxon>
        <taxon>Pseudomonadota</taxon>
        <taxon>Gammaproteobacteria</taxon>
        <taxon>Oceanospirillales</taxon>
        <taxon>Halomonadaceae</taxon>
        <taxon>Salinicola</taxon>
    </lineage>
</organism>
<reference evidence="4 5" key="1">
    <citation type="submission" date="2019-01" db="EMBL/GenBank/DDBJ databases">
        <title>Genome sequence of Salinicola endophyticus REST5.</title>
        <authorList>
            <person name="Nascimento F.X."/>
        </authorList>
    </citation>
    <scope>NUCLEOTIDE SEQUENCE [LARGE SCALE GENOMIC DNA]</scope>
    <source>
        <strain evidence="4 5">REST5</strain>
    </source>
</reference>
<comment type="similarity">
    <text evidence="1">Belongs to the phosphate/phosphite/phosphonate binding protein family.</text>
</comment>
<keyword evidence="2 3" id="KW-0732">Signal</keyword>
<dbReference type="Pfam" id="PF12974">
    <property type="entry name" value="Phosphonate-bd"/>
    <property type="match status" value="1"/>
</dbReference>
<evidence type="ECO:0000256" key="3">
    <source>
        <dbReference type="SAM" id="SignalP"/>
    </source>
</evidence>
<keyword evidence="5" id="KW-1185">Reference proteome</keyword>
<gene>
    <name evidence="4" type="primary">phnD</name>
    <name evidence="4" type="ORF">EVC62_17740</name>
</gene>
<dbReference type="NCBIfam" id="TIGR01098">
    <property type="entry name" value="3A0109s03R"/>
    <property type="match status" value="1"/>
</dbReference>
<dbReference type="EMBL" id="CP035631">
    <property type="protein sequence ID" value="WFF43183.1"/>
    <property type="molecule type" value="Genomic_DNA"/>
</dbReference>
<dbReference type="RefSeq" id="WP_282235363.1">
    <property type="nucleotide sequence ID" value="NZ_CP035631.1"/>
</dbReference>
<evidence type="ECO:0000256" key="1">
    <source>
        <dbReference type="ARBA" id="ARBA00007162"/>
    </source>
</evidence>
<dbReference type="CDD" id="cd01071">
    <property type="entry name" value="PBP2_PhnD_like"/>
    <property type="match status" value="1"/>
</dbReference>
<dbReference type="InterPro" id="IPR017797">
    <property type="entry name" value="Phosphnate-bd"/>
</dbReference>
<dbReference type="NCBIfam" id="TIGR03431">
    <property type="entry name" value="PhnD"/>
    <property type="match status" value="1"/>
</dbReference>
<feature type="signal peptide" evidence="3">
    <location>
        <begin position="1"/>
        <end position="22"/>
    </location>
</feature>
<evidence type="ECO:0000313" key="5">
    <source>
        <dbReference type="Proteomes" id="UP001321526"/>
    </source>
</evidence>
<protein>
    <submittedName>
        <fullName evidence="4">Phosphonate ABC transporter substrate-binding protein</fullName>
    </submittedName>
</protein>
<dbReference type="SUPFAM" id="SSF53850">
    <property type="entry name" value="Periplasmic binding protein-like II"/>
    <property type="match status" value="1"/>
</dbReference>
<dbReference type="InterPro" id="IPR005770">
    <property type="entry name" value="PhnD"/>
</dbReference>
<evidence type="ECO:0000256" key="2">
    <source>
        <dbReference type="ARBA" id="ARBA00022729"/>
    </source>
</evidence>